<dbReference type="GO" id="GO:0005829">
    <property type="term" value="C:cytosol"/>
    <property type="evidence" value="ECO:0007669"/>
    <property type="project" value="TreeGrafter"/>
</dbReference>
<feature type="domain" description="Carbohydrate kinase PfkB" evidence="12">
    <location>
        <begin position="11"/>
        <end position="291"/>
    </location>
</feature>
<evidence type="ECO:0000313" key="13">
    <source>
        <dbReference type="EMBL" id="BBO23346.1"/>
    </source>
</evidence>
<evidence type="ECO:0000259" key="12">
    <source>
        <dbReference type="Pfam" id="PF00294"/>
    </source>
</evidence>
<evidence type="ECO:0000256" key="10">
    <source>
        <dbReference type="PIRNR" id="PIRNR000535"/>
    </source>
</evidence>
<keyword evidence="4 10" id="KW-0808">Transferase</keyword>
<dbReference type="InterPro" id="IPR002173">
    <property type="entry name" value="Carboh/pur_kinase_PfkB_CS"/>
</dbReference>
<keyword evidence="6 11" id="KW-0418">Kinase</keyword>
<evidence type="ECO:0000256" key="6">
    <source>
        <dbReference type="ARBA" id="ARBA00022777"/>
    </source>
</evidence>
<evidence type="ECO:0000256" key="2">
    <source>
        <dbReference type="ARBA" id="ARBA00012131"/>
    </source>
</evidence>
<dbReference type="FunFam" id="3.40.1190.20:FF:000001">
    <property type="entry name" value="Phosphofructokinase"/>
    <property type="match status" value="1"/>
</dbReference>
<dbReference type="Gene3D" id="3.40.1190.20">
    <property type="match status" value="1"/>
</dbReference>
<accession>A0A809S427</accession>
<dbReference type="PANTHER" id="PTHR46566:SF2">
    <property type="entry name" value="ATP-DEPENDENT 6-PHOSPHOFRUCTOKINASE ISOZYME 2"/>
    <property type="match status" value="1"/>
</dbReference>
<evidence type="ECO:0000256" key="9">
    <source>
        <dbReference type="ARBA" id="ARBA00047745"/>
    </source>
</evidence>
<dbReference type="GO" id="GO:0008662">
    <property type="term" value="F:1-phosphofructokinase activity"/>
    <property type="evidence" value="ECO:0007669"/>
    <property type="project" value="UniProtKB-UniRule"/>
</dbReference>
<dbReference type="GO" id="GO:0016052">
    <property type="term" value="P:carbohydrate catabolic process"/>
    <property type="evidence" value="ECO:0007669"/>
    <property type="project" value="UniProtKB-ARBA"/>
</dbReference>
<evidence type="ECO:0000256" key="8">
    <source>
        <dbReference type="ARBA" id="ARBA00032802"/>
    </source>
</evidence>
<evidence type="ECO:0000256" key="11">
    <source>
        <dbReference type="RuleBase" id="RU369061"/>
    </source>
</evidence>
<dbReference type="InterPro" id="IPR029056">
    <property type="entry name" value="Ribokinase-like"/>
</dbReference>
<dbReference type="GO" id="GO:0044281">
    <property type="term" value="P:small molecule metabolic process"/>
    <property type="evidence" value="ECO:0007669"/>
    <property type="project" value="UniProtKB-ARBA"/>
</dbReference>
<proteinExistence type="inferred from homology"/>
<dbReference type="NCBIfam" id="TIGR03828">
    <property type="entry name" value="pfkB"/>
    <property type="match status" value="1"/>
</dbReference>
<name>A0A809S427_9BACT</name>
<evidence type="ECO:0000256" key="7">
    <source>
        <dbReference type="ARBA" id="ARBA00022840"/>
    </source>
</evidence>
<reference evidence="13" key="1">
    <citation type="journal article" name="DNA Res.">
        <title>The physiological potential of anammox bacteria as revealed by their core genome structure.</title>
        <authorList>
            <person name="Okubo T."/>
            <person name="Toyoda A."/>
            <person name="Fukuhara K."/>
            <person name="Uchiyama I."/>
            <person name="Harigaya Y."/>
            <person name="Kuroiwa M."/>
            <person name="Suzuki T."/>
            <person name="Murakami Y."/>
            <person name="Suwa Y."/>
            <person name="Takami H."/>
        </authorList>
    </citation>
    <scope>NUCLEOTIDE SEQUENCE</scope>
    <source>
        <strain evidence="13">317325-2</strain>
    </source>
</reference>
<dbReference type="InterPro" id="IPR011611">
    <property type="entry name" value="PfkB_dom"/>
</dbReference>
<evidence type="ECO:0000313" key="14">
    <source>
        <dbReference type="Proteomes" id="UP000662873"/>
    </source>
</evidence>
<dbReference type="KEGG" id="npy:NPRO_09410"/>
<dbReference type="PANTHER" id="PTHR46566">
    <property type="entry name" value="1-PHOSPHOFRUCTOKINASE-RELATED"/>
    <property type="match status" value="1"/>
</dbReference>
<gene>
    <name evidence="13" type="ORF">NPRO_09410</name>
</gene>
<dbReference type="Pfam" id="PF00294">
    <property type="entry name" value="PfkB"/>
    <property type="match status" value="1"/>
</dbReference>
<evidence type="ECO:0000256" key="1">
    <source>
        <dbReference type="ARBA" id="ARBA00010688"/>
    </source>
</evidence>
<comment type="function">
    <text evidence="11">Catalyzes the ATP-dependent phosphorylation of fructose-l-phosphate to fructose-l,6-bisphosphate.</text>
</comment>
<evidence type="ECO:0000256" key="5">
    <source>
        <dbReference type="ARBA" id="ARBA00022741"/>
    </source>
</evidence>
<dbReference type="InterPro" id="IPR017583">
    <property type="entry name" value="Tagatose/fructose_Pkinase"/>
</dbReference>
<dbReference type="AlphaFoldDB" id="A0A809S427"/>
<dbReference type="PIRSF" id="PIRSF000535">
    <property type="entry name" value="1PFK/6PFK/LacC"/>
    <property type="match status" value="1"/>
</dbReference>
<dbReference type="SUPFAM" id="SSF53613">
    <property type="entry name" value="Ribokinase-like"/>
    <property type="match status" value="1"/>
</dbReference>
<comment type="catalytic activity">
    <reaction evidence="9 11">
        <text>beta-D-fructose 1-phosphate + ATP = beta-D-fructose 1,6-bisphosphate + ADP + H(+)</text>
        <dbReference type="Rhea" id="RHEA:14213"/>
        <dbReference type="ChEBI" id="CHEBI:15378"/>
        <dbReference type="ChEBI" id="CHEBI:30616"/>
        <dbReference type="ChEBI" id="CHEBI:32966"/>
        <dbReference type="ChEBI" id="CHEBI:138881"/>
        <dbReference type="ChEBI" id="CHEBI:456216"/>
        <dbReference type="EC" id="2.7.1.56"/>
    </reaction>
</comment>
<comment type="similarity">
    <text evidence="1 11">Belongs to the carbohydrate kinase PfkB family.</text>
</comment>
<sequence>MIVTVTPNPSIDRTVFVDTIRQREVNRVLATETDAGGKGVNVARVAKEMGANVVATGFLAGSPGQFVRNVLDREGVRHQFVEIPGETRVNIFVEQRLGSGPPTSFNEEGPEVASEAWQSLLGKVRELAAGAGWATLGGSVPPGLNEESYVEVLEAMRAAGCKVVIDADSTVLRRSVKFRPDLVKPNASEAQSLLGERMSTLREALKGAQMLHDSGIGIAIVSRGAAGAALACSEGLFHGFPPRVEANSTIGSGDSMIGAMLWALEAGKSTVEAFAWGIAAGAATATTSGSEIARKPMVDELIRQVRVEKHAAP</sequence>
<dbReference type="GO" id="GO:0005524">
    <property type="term" value="F:ATP binding"/>
    <property type="evidence" value="ECO:0007669"/>
    <property type="project" value="UniProtKB-UniRule"/>
</dbReference>
<dbReference type="EMBL" id="AP021858">
    <property type="protein sequence ID" value="BBO23346.1"/>
    <property type="molecule type" value="Genomic_DNA"/>
</dbReference>
<keyword evidence="5 11" id="KW-0547">Nucleotide-binding</keyword>
<organism evidence="13 14">
    <name type="scientific">Candidatus Nitrosymbiomonas proteolyticus</name>
    <dbReference type="NCBI Taxonomy" id="2608984"/>
    <lineage>
        <taxon>Bacteria</taxon>
        <taxon>Bacillati</taxon>
        <taxon>Armatimonadota</taxon>
        <taxon>Armatimonadota incertae sedis</taxon>
        <taxon>Candidatus Nitrosymbiomonas</taxon>
    </lineage>
</organism>
<dbReference type="EC" id="2.7.1.56" evidence="2 11"/>
<keyword evidence="7 11" id="KW-0067">ATP-binding</keyword>
<protein>
    <recommendedName>
        <fullName evidence="3 11">1-phosphofructokinase</fullName>
        <shortName evidence="11">Fru1PK</shortName>
        <ecNumber evidence="2 11">2.7.1.56</ecNumber>
    </recommendedName>
    <alternativeName>
        <fullName evidence="8 11">Fructose 1-phosphate kinase</fullName>
    </alternativeName>
</protein>
<dbReference type="Proteomes" id="UP000662873">
    <property type="component" value="Chromosome"/>
</dbReference>
<dbReference type="NCBIfam" id="TIGR03168">
    <property type="entry name" value="1-PFK"/>
    <property type="match status" value="1"/>
</dbReference>
<dbReference type="PROSITE" id="PS00584">
    <property type="entry name" value="PFKB_KINASES_2"/>
    <property type="match status" value="1"/>
</dbReference>
<evidence type="ECO:0000256" key="4">
    <source>
        <dbReference type="ARBA" id="ARBA00022679"/>
    </source>
</evidence>
<evidence type="ECO:0000256" key="3">
    <source>
        <dbReference type="ARBA" id="ARBA00013596"/>
    </source>
</evidence>
<dbReference type="CDD" id="cd01164">
    <property type="entry name" value="FruK_PfkB_like"/>
    <property type="match status" value="1"/>
</dbReference>
<dbReference type="InterPro" id="IPR022463">
    <property type="entry name" value="1-PFruKinase"/>
</dbReference>